<dbReference type="EMBL" id="FMHU01000002">
    <property type="protein sequence ID" value="SCL24787.1"/>
    <property type="molecule type" value="Genomic_DNA"/>
</dbReference>
<organism evidence="2 3">
    <name type="scientific">Micromonospora inyonensis</name>
    <dbReference type="NCBI Taxonomy" id="47866"/>
    <lineage>
        <taxon>Bacteria</taxon>
        <taxon>Bacillati</taxon>
        <taxon>Actinomycetota</taxon>
        <taxon>Actinomycetes</taxon>
        <taxon>Micromonosporales</taxon>
        <taxon>Micromonosporaceae</taxon>
        <taxon>Micromonospora</taxon>
    </lineage>
</organism>
<dbReference type="InterPro" id="IPR038717">
    <property type="entry name" value="Tc1-like_DDE_dom"/>
</dbReference>
<keyword evidence="2" id="KW-0255">Endonuclease</keyword>
<evidence type="ECO:0000259" key="1">
    <source>
        <dbReference type="Pfam" id="PF13358"/>
    </source>
</evidence>
<evidence type="ECO:0000313" key="2">
    <source>
        <dbReference type="EMBL" id="SCL24787.1"/>
    </source>
</evidence>
<evidence type="ECO:0000313" key="3">
    <source>
        <dbReference type="Proteomes" id="UP000198906"/>
    </source>
</evidence>
<feature type="domain" description="Tc1-like transposase DDE" evidence="1">
    <location>
        <begin position="45"/>
        <end position="107"/>
    </location>
</feature>
<dbReference type="AlphaFoldDB" id="A0A1C6S5N5"/>
<dbReference type="GO" id="GO:0003676">
    <property type="term" value="F:nucleic acid binding"/>
    <property type="evidence" value="ECO:0007669"/>
    <property type="project" value="InterPro"/>
</dbReference>
<dbReference type="Pfam" id="PF13358">
    <property type="entry name" value="DDE_3"/>
    <property type="match status" value="1"/>
</dbReference>
<reference evidence="3" key="1">
    <citation type="submission" date="2016-06" db="EMBL/GenBank/DDBJ databases">
        <authorList>
            <person name="Varghese N."/>
        </authorList>
    </citation>
    <scope>NUCLEOTIDE SEQUENCE [LARGE SCALE GENOMIC DNA]</scope>
    <source>
        <strain evidence="3">DSM 46123</strain>
    </source>
</reference>
<gene>
    <name evidence="2" type="ORF">GA0074694_4036</name>
</gene>
<keyword evidence="2" id="KW-0378">Hydrolase</keyword>
<protein>
    <submittedName>
        <fullName evidence="2">DDE superfamily endonuclease</fullName>
    </submittedName>
</protein>
<dbReference type="InterPro" id="IPR036397">
    <property type="entry name" value="RNaseH_sf"/>
</dbReference>
<accession>A0A1C6S5N5</accession>
<keyword evidence="2" id="KW-0540">Nuclease</keyword>
<dbReference type="Gene3D" id="3.30.420.10">
    <property type="entry name" value="Ribonuclease H-like superfamily/Ribonuclease H"/>
    <property type="match status" value="1"/>
</dbReference>
<name>A0A1C6S5N5_9ACTN</name>
<proteinExistence type="predicted"/>
<sequence length="148" mass="16579">MPVSGKGSGRVSIRGLTCYKPGRRPRLIYRTVTHRGRKGERRSFAEADYIALLDAAHQQLGGPIVLVWDNLNTHISAATRQMIAGRDWLTVIRLPAYAPDLNPTEGVAAGRPIVRNSAACRERRRGTATGWVRCGRWPRVRHGGRRFR</sequence>
<keyword evidence="3" id="KW-1185">Reference proteome</keyword>
<dbReference type="STRING" id="47866.GA0074694_4036"/>
<dbReference type="Proteomes" id="UP000198906">
    <property type="component" value="Unassembled WGS sequence"/>
</dbReference>
<dbReference type="GO" id="GO:0004519">
    <property type="term" value="F:endonuclease activity"/>
    <property type="evidence" value="ECO:0007669"/>
    <property type="project" value="UniProtKB-KW"/>
</dbReference>